<keyword evidence="3" id="KW-1185">Reference proteome</keyword>
<reference evidence="2" key="1">
    <citation type="submission" date="2020-10" db="EMBL/GenBank/DDBJ databases">
        <authorList>
            <person name="Han B."/>
            <person name="Lu T."/>
            <person name="Zhao Q."/>
            <person name="Huang X."/>
            <person name="Zhao Y."/>
        </authorList>
    </citation>
    <scope>NUCLEOTIDE SEQUENCE</scope>
</reference>
<dbReference type="AlphaFoldDB" id="A0A811S3V8"/>
<feature type="compositionally biased region" description="Basic and acidic residues" evidence="1">
    <location>
        <begin position="49"/>
        <end position="66"/>
    </location>
</feature>
<accession>A0A811S3V8</accession>
<gene>
    <name evidence="2" type="ORF">NCGR_LOCUS61060</name>
</gene>
<proteinExistence type="predicted"/>
<protein>
    <submittedName>
        <fullName evidence="2">Uncharacterized protein</fullName>
    </submittedName>
</protein>
<evidence type="ECO:0000313" key="3">
    <source>
        <dbReference type="Proteomes" id="UP000604825"/>
    </source>
</evidence>
<organism evidence="2 3">
    <name type="scientific">Miscanthus lutarioriparius</name>
    <dbReference type="NCBI Taxonomy" id="422564"/>
    <lineage>
        <taxon>Eukaryota</taxon>
        <taxon>Viridiplantae</taxon>
        <taxon>Streptophyta</taxon>
        <taxon>Embryophyta</taxon>
        <taxon>Tracheophyta</taxon>
        <taxon>Spermatophyta</taxon>
        <taxon>Magnoliopsida</taxon>
        <taxon>Liliopsida</taxon>
        <taxon>Poales</taxon>
        <taxon>Poaceae</taxon>
        <taxon>PACMAD clade</taxon>
        <taxon>Panicoideae</taxon>
        <taxon>Andropogonodae</taxon>
        <taxon>Andropogoneae</taxon>
        <taxon>Saccharinae</taxon>
        <taxon>Miscanthus</taxon>
    </lineage>
</organism>
<feature type="region of interest" description="Disordered" evidence="1">
    <location>
        <begin position="1"/>
        <end position="66"/>
    </location>
</feature>
<dbReference type="Proteomes" id="UP000604825">
    <property type="component" value="Unassembled WGS sequence"/>
</dbReference>
<evidence type="ECO:0000313" key="2">
    <source>
        <dbReference type="EMBL" id="CAD6336962.1"/>
    </source>
</evidence>
<comment type="caution">
    <text evidence="2">The sequence shown here is derived from an EMBL/GenBank/DDBJ whole genome shotgun (WGS) entry which is preliminary data.</text>
</comment>
<name>A0A811S3V8_9POAL</name>
<sequence length="113" mass="12479">MTREDREGPSEPGVAFTGSEAASGRSAEEQGRCRSRRRGARPPWQGRRRSPESHEDDAHRRSGKDQIDAVAVSRVVERLQQEEAKRVFVAAFLGGEPGVLVAGERKEKNLGIK</sequence>
<evidence type="ECO:0000256" key="1">
    <source>
        <dbReference type="SAM" id="MobiDB-lite"/>
    </source>
</evidence>
<dbReference type="EMBL" id="CAJGYO010000018">
    <property type="protein sequence ID" value="CAD6336962.1"/>
    <property type="molecule type" value="Genomic_DNA"/>
</dbReference>